<dbReference type="Proteomes" id="UP001300012">
    <property type="component" value="Unassembled WGS sequence"/>
</dbReference>
<organism evidence="2 3">
    <name type="scientific">Paenibacillus radicis</name>
    <name type="common">ex Xue et al. 2023</name>
    <dbReference type="NCBI Taxonomy" id="2972489"/>
    <lineage>
        <taxon>Bacteria</taxon>
        <taxon>Bacillati</taxon>
        <taxon>Bacillota</taxon>
        <taxon>Bacilli</taxon>
        <taxon>Bacillales</taxon>
        <taxon>Paenibacillaceae</taxon>
        <taxon>Paenibacillus</taxon>
    </lineage>
</organism>
<reference evidence="2 3" key="1">
    <citation type="submission" date="2022-08" db="EMBL/GenBank/DDBJ databases">
        <title>Paenibacillus endoradicis sp. nov., Paenibacillus radicibacter sp. nov and Paenibacillus pararadicis sp. nov., three cold-adapted plant growth-promoting bacteria isolated from root of Larix gmelinii in Great Khingan.</title>
        <authorList>
            <person name="Xue H."/>
        </authorList>
    </citation>
    <scope>NUCLEOTIDE SEQUENCE [LARGE SCALE GENOMIC DNA]</scope>
    <source>
        <strain evidence="2 3">N5-1-1-5</strain>
    </source>
</reference>
<evidence type="ECO:0000313" key="3">
    <source>
        <dbReference type="Proteomes" id="UP001300012"/>
    </source>
</evidence>
<dbReference type="NCBIfam" id="NF041622">
    <property type="entry name" value="KwaA"/>
    <property type="match status" value="1"/>
</dbReference>
<accession>A0ABT1YD68</accession>
<dbReference type="EMBL" id="JANQBD010000003">
    <property type="protein sequence ID" value="MCR8630710.1"/>
    <property type="molecule type" value="Genomic_DNA"/>
</dbReference>
<comment type="caution">
    <text evidence="2">The sequence shown here is derived from an EMBL/GenBank/DDBJ whole genome shotgun (WGS) entry which is preliminary data.</text>
</comment>
<sequence>MRAIKQISSTWDKIELYVISLWLLFLLIIIATVQIPIYFGKDAEFIGTKKLISLNIVPLLAFLMLALGAFFLSRFKYKLKGSKKTFTITNIQNGNYEHLTFLTTYIVPLISLNLGEIRNVIILFLLLIAIGGICIKTHMFYANPTLALLGFHIYIVSGGFRTGERDNFIVVTRDQISLGDIVKYRRLDEKIYYARLAK</sequence>
<gene>
    <name evidence="2" type="ORF">NV381_05780</name>
</gene>
<keyword evidence="1" id="KW-1133">Transmembrane helix</keyword>
<evidence type="ECO:0000256" key="1">
    <source>
        <dbReference type="SAM" id="Phobius"/>
    </source>
</evidence>
<feature type="transmembrane region" description="Helical" evidence="1">
    <location>
        <begin position="16"/>
        <end position="39"/>
    </location>
</feature>
<keyword evidence="1" id="KW-0472">Membrane</keyword>
<feature type="transmembrane region" description="Helical" evidence="1">
    <location>
        <begin position="51"/>
        <end position="75"/>
    </location>
</feature>
<dbReference type="RefSeq" id="WP_258212321.1">
    <property type="nucleotide sequence ID" value="NZ_JANQBD010000003.1"/>
</dbReference>
<dbReference type="InterPro" id="IPR048118">
    <property type="entry name" value="KwaA"/>
</dbReference>
<keyword evidence="1" id="KW-0812">Transmembrane</keyword>
<protein>
    <submittedName>
        <fullName evidence="2">Uncharacterized protein</fullName>
    </submittedName>
</protein>
<evidence type="ECO:0000313" key="2">
    <source>
        <dbReference type="EMBL" id="MCR8630710.1"/>
    </source>
</evidence>
<keyword evidence="3" id="KW-1185">Reference proteome</keyword>
<feature type="transmembrane region" description="Helical" evidence="1">
    <location>
        <begin position="120"/>
        <end position="141"/>
    </location>
</feature>
<name>A0ABT1YD68_9BACL</name>
<proteinExistence type="predicted"/>